<accession>A0A803LIV7</accession>
<evidence type="ECO:0000256" key="3">
    <source>
        <dbReference type="ARBA" id="ARBA00022801"/>
    </source>
</evidence>
<keyword evidence="6" id="KW-1185">Reference proteome</keyword>
<dbReference type="PANTHER" id="PTHR47967">
    <property type="entry name" value="OS07G0603500 PROTEIN-RELATED"/>
    <property type="match status" value="1"/>
</dbReference>
<dbReference type="InterPro" id="IPR021109">
    <property type="entry name" value="Peptidase_aspartic_dom_sf"/>
</dbReference>
<dbReference type="Gene3D" id="2.40.70.10">
    <property type="entry name" value="Acid Proteases"/>
    <property type="match status" value="2"/>
</dbReference>
<keyword evidence="2" id="KW-0645">Protease</keyword>
<evidence type="ECO:0000313" key="5">
    <source>
        <dbReference type="EnsemblPlants" id="AUR62013904-RA:cds"/>
    </source>
</evidence>
<dbReference type="Gramene" id="AUR62013904-RA">
    <property type="protein sequence ID" value="AUR62013904-RA:cds"/>
    <property type="gene ID" value="AUR62013904"/>
</dbReference>
<evidence type="ECO:0000256" key="1">
    <source>
        <dbReference type="ARBA" id="ARBA00007447"/>
    </source>
</evidence>
<evidence type="ECO:0000313" key="6">
    <source>
        <dbReference type="Proteomes" id="UP000596660"/>
    </source>
</evidence>
<dbReference type="GO" id="GO:0006508">
    <property type="term" value="P:proteolysis"/>
    <property type="evidence" value="ECO:0007669"/>
    <property type="project" value="UniProtKB-KW"/>
</dbReference>
<comment type="similarity">
    <text evidence="1">Belongs to the peptidase A1 family.</text>
</comment>
<sequence length="261" mass="29756">MLASFAPYVILDTADDKIWVQTYGCDPCFEVKGGNTNVQLPVSFKLMSLDDPRCALPKFKYNGLCRYRSMYGSRSGPTTMGPMGTDTFLFIYSQTQKPTFFEDLAFGCGVENKNIMFRDNTGPEKHNFKEPNLGGSTMYFGDDARIVGPNVQQIAMNTKIKYHLYFTGFFIDSGAPSTFLAKATYQPLRLALVSYFAQYGWQPVKEQEYDLCYLSTPKEGQSYHPWFFIFRMENKEGRETPDPGPCIFGAYQMQTSESYMM</sequence>
<dbReference type="PANTHER" id="PTHR47967:SF128">
    <property type="entry name" value="ASPARTIC PROTEINASE CDR1-LIKE"/>
    <property type="match status" value="1"/>
</dbReference>
<dbReference type="EnsemblPlants" id="AUR62013904-RA">
    <property type="protein sequence ID" value="AUR62013904-RA:cds"/>
    <property type="gene ID" value="AUR62013904"/>
</dbReference>
<dbReference type="Pfam" id="PF14543">
    <property type="entry name" value="TAXi_N"/>
    <property type="match status" value="1"/>
</dbReference>
<evidence type="ECO:0000259" key="4">
    <source>
        <dbReference type="Pfam" id="PF14543"/>
    </source>
</evidence>
<reference evidence="5" key="2">
    <citation type="submission" date="2021-03" db="UniProtKB">
        <authorList>
            <consortium name="EnsemblPlants"/>
        </authorList>
    </citation>
    <scope>IDENTIFICATION</scope>
</reference>
<feature type="domain" description="Xylanase inhibitor N-terminal" evidence="4">
    <location>
        <begin position="8"/>
        <end position="121"/>
    </location>
</feature>
<dbReference type="Proteomes" id="UP000596660">
    <property type="component" value="Unplaced"/>
</dbReference>
<dbReference type="GO" id="GO:0005576">
    <property type="term" value="C:extracellular region"/>
    <property type="evidence" value="ECO:0007669"/>
    <property type="project" value="TreeGrafter"/>
</dbReference>
<dbReference type="GO" id="GO:0008233">
    <property type="term" value="F:peptidase activity"/>
    <property type="evidence" value="ECO:0007669"/>
    <property type="project" value="UniProtKB-KW"/>
</dbReference>
<dbReference type="SUPFAM" id="SSF50630">
    <property type="entry name" value="Acid proteases"/>
    <property type="match status" value="1"/>
</dbReference>
<dbReference type="AlphaFoldDB" id="A0A803LIV7"/>
<evidence type="ECO:0000256" key="2">
    <source>
        <dbReference type="ARBA" id="ARBA00022670"/>
    </source>
</evidence>
<keyword evidence="3" id="KW-0378">Hydrolase</keyword>
<organism evidence="5 6">
    <name type="scientific">Chenopodium quinoa</name>
    <name type="common">Quinoa</name>
    <dbReference type="NCBI Taxonomy" id="63459"/>
    <lineage>
        <taxon>Eukaryota</taxon>
        <taxon>Viridiplantae</taxon>
        <taxon>Streptophyta</taxon>
        <taxon>Embryophyta</taxon>
        <taxon>Tracheophyta</taxon>
        <taxon>Spermatophyta</taxon>
        <taxon>Magnoliopsida</taxon>
        <taxon>eudicotyledons</taxon>
        <taxon>Gunneridae</taxon>
        <taxon>Pentapetalae</taxon>
        <taxon>Caryophyllales</taxon>
        <taxon>Chenopodiaceae</taxon>
        <taxon>Chenopodioideae</taxon>
        <taxon>Atripliceae</taxon>
        <taxon>Chenopodium</taxon>
    </lineage>
</organism>
<name>A0A803LIV7_CHEQI</name>
<dbReference type="InterPro" id="IPR032861">
    <property type="entry name" value="TAXi_N"/>
</dbReference>
<dbReference type="InterPro" id="IPR051708">
    <property type="entry name" value="Plant_Aspart_Prot_A1"/>
</dbReference>
<proteinExistence type="inferred from homology"/>
<reference evidence="5" key="1">
    <citation type="journal article" date="2017" name="Nature">
        <title>The genome of Chenopodium quinoa.</title>
        <authorList>
            <person name="Jarvis D.E."/>
            <person name="Ho Y.S."/>
            <person name="Lightfoot D.J."/>
            <person name="Schmoeckel S.M."/>
            <person name="Li B."/>
            <person name="Borm T.J.A."/>
            <person name="Ohyanagi H."/>
            <person name="Mineta K."/>
            <person name="Michell C.T."/>
            <person name="Saber N."/>
            <person name="Kharbatia N.M."/>
            <person name="Rupper R.R."/>
            <person name="Sharp A.R."/>
            <person name="Dally N."/>
            <person name="Boughton B.A."/>
            <person name="Woo Y.H."/>
            <person name="Gao G."/>
            <person name="Schijlen E.G.W.M."/>
            <person name="Guo X."/>
            <person name="Momin A.A."/>
            <person name="Negrao S."/>
            <person name="Al-Babili S."/>
            <person name="Gehring C."/>
            <person name="Roessner U."/>
            <person name="Jung C."/>
            <person name="Murphy K."/>
            <person name="Arold S.T."/>
            <person name="Gojobori T."/>
            <person name="van der Linden C.G."/>
            <person name="van Loo E.N."/>
            <person name="Jellen E.N."/>
            <person name="Maughan P.J."/>
            <person name="Tester M."/>
        </authorList>
    </citation>
    <scope>NUCLEOTIDE SEQUENCE [LARGE SCALE GENOMIC DNA]</scope>
    <source>
        <strain evidence="5">cv. PI 614886</strain>
    </source>
</reference>
<protein>
    <recommendedName>
        <fullName evidence="4">Xylanase inhibitor N-terminal domain-containing protein</fullName>
    </recommendedName>
</protein>